<reference evidence="1" key="1">
    <citation type="journal article" date="2015" name="Nature">
        <title>Complex archaea that bridge the gap between prokaryotes and eukaryotes.</title>
        <authorList>
            <person name="Spang A."/>
            <person name="Saw J.H."/>
            <person name="Jorgensen S.L."/>
            <person name="Zaremba-Niedzwiedzka K."/>
            <person name="Martijn J."/>
            <person name="Lind A.E."/>
            <person name="van Eijk R."/>
            <person name="Schleper C."/>
            <person name="Guy L."/>
            <person name="Ettema T.J."/>
        </authorList>
    </citation>
    <scope>NUCLEOTIDE SEQUENCE</scope>
</reference>
<evidence type="ECO:0000313" key="1">
    <source>
        <dbReference type="EMBL" id="KKN86824.1"/>
    </source>
</evidence>
<sequence length="1172" mass="126430">MSQFSKIEFNNEARGFLEEQSIVELQYDASLVGFIRTVTLTLANPSQRLPTLVSGTHTGANNSASLIDSQANFISSLVQPGDLVTNTTDGNALHEVVARTSSTEVSVQLITSGGGDDDFDLDDAYVIQRRNIEDIYIPFVTRVRITGRDINKVLLDGIVQETLPIGGQGRLVKVVVISHEAELRDSSPQTDPGSLPRSAIIQDALNQRQTPTVGGSEAGPMLFPFNSNFDGSEGIEHSQSDKLADPDFSRTTRSALASFLDYSKTEYWAPVGISEPANPVIDFTTSSEVQELVFPSAQGNLAQGFKTAGTGITRVSKVGLYLGTTGTAPTGNIYVRLEANDPSGALGGDIPSGELVTSWSESVLVNISDVTAGGAILQFPFPEPVALRGGKTYWAVLSYQEENVSGYTATVDFVKWFDDGAAGYADGEMAQYSTNAWSNNSAKDFRFQVFEHADAVYFYNVSGDAWEDQTTEVATEDVSRARFLATIAGVGATEDRAYIRTGAPLQQLRFLVENTAASAEYGTITVRYLGTDRAKIVGLHDGADGASTLTDTDKEFRLSGVAVGDIIHNKRDDSYAIITAITETTLVGTLQGGTDTDYDKGDNYSVLNLELRASGTHSGGTSATVLTDAGANFDDSGIREGDLIVNVTDGAVGVITAYTDTTITAVSGGMSWSASAESYQVLSRWRTVILKETNVAFTEFNTVTLEWEIPNDWVPSVLVAGNPEASAPGFADVGDMRGYWLSIQSSVSPATKAEIDLVTPGPGSGYLLCGLDETHDDVIVESLTHDGTTNNANFIDNSEDFIGTHGVLVGDIIDNRTDGSTGIVTGIDTDTNLYDKLLVADGLSGGSDNDFDIGDLIRIRRTRFKTCYFRMGSKPWRGPQEFGQTIRQKGDSAKQIWPVKSGEFSKSTRSSVNRVRVIGRTSGGIVIDVVADNTRAQRTQSRTNMTTIVDYSIRSTGEAGVRADTELARLSNQSQRGMLQTFRLPFYTRLTERKGWAILGVDVGHLLDGSIEPSGIYEHNGGNDLANLIDIDVNFKKWDVEPGDLVTNVTAGNGTQVVSSITTTTNEGDTVIGVAALAGGTDTQWDNADEYRIEKRSYVRVGDLIRVQVDEPNHIDDIYLITGIDYREPSFSCTLRVTKNFTSSAIGDFTTGEEIFQKVQDDARRGVQRGGY</sequence>
<dbReference type="AlphaFoldDB" id="A0A0F9U5E6"/>
<accession>A0A0F9U5E6</accession>
<name>A0A0F9U5E6_9ZZZZ</name>
<protein>
    <submittedName>
        <fullName evidence="1">Uncharacterized protein</fullName>
    </submittedName>
</protein>
<dbReference type="EMBL" id="LAZR01000143">
    <property type="protein sequence ID" value="KKN86824.1"/>
    <property type="molecule type" value="Genomic_DNA"/>
</dbReference>
<proteinExistence type="predicted"/>
<comment type="caution">
    <text evidence="1">The sequence shown here is derived from an EMBL/GenBank/DDBJ whole genome shotgun (WGS) entry which is preliminary data.</text>
</comment>
<gene>
    <name evidence="1" type="ORF">LCGC14_0263830</name>
</gene>
<organism evidence="1">
    <name type="scientific">marine sediment metagenome</name>
    <dbReference type="NCBI Taxonomy" id="412755"/>
    <lineage>
        <taxon>unclassified sequences</taxon>
        <taxon>metagenomes</taxon>
        <taxon>ecological metagenomes</taxon>
    </lineage>
</organism>